<dbReference type="InterPro" id="IPR040463">
    <property type="entry name" value="BAP29/BAP31_N"/>
</dbReference>
<protein>
    <submittedName>
        <fullName evidence="3">Jg12964 protein</fullName>
    </submittedName>
</protein>
<dbReference type="Proteomes" id="UP000838756">
    <property type="component" value="Unassembled WGS sequence"/>
</dbReference>
<dbReference type="EMBL" id="CAKXAJ010025642">
    <property type="protein sequence ID" value="CAH2242383.1"/>
    <property type="molecule type" value="Genomic_DNA"/>
</dbReference>
<keyword evidence="4" id="KW-1185">Reference proteome</keyword>
<sequence>MDASCIILGCLLMFQMTTVLVLLNPINDVRKSTRAMNNIAKYHKTYYYLAVTLYFGVIAYFGIITPLQKIHNLITNNALNEYEKLIALHGIEKNYFIAGFSLFMIVVLYGIRALVTYASTLLQLLISTSQSVVGRNTTREQKRSQAAFSSENILPNLLRVKRSVSYETTLFANELREQLKTMFRNAETRKNADYVTTDLLQTKFSNLCSN</sequence>
<evidence type="ECO:0000313" key="3">
    <source>
        <dbReference type="EMBL" id="CAH2242383.1"/>
    </source>
</evidence>
<feature type="domain" description="BAP29/BAP31 transmembrane" evidence="2">
    <location>
        <begin position="10"/>
        <end position="119"/>
    </location>
</feature>
<feature type="transmembrane region" description="Helical" evidence="1">
    <location>
        <begin position="95"/>
        <end position="115"/>
    </location>
</feature>
<name>A0A8S4RV18_9NEOP</name>
<reference evidence="3" key="1">
    <citation type="submission" date="2022-03" db="EMBL/GenBank/DDBJ databases">
        <authorList>
            <person name="Lindestad O."/>
        </authorList>
    </citation>
    <scope>NUCLEOTIDE SEQUENCE</scope>
</reference>
<dbReference type="Pfam" id="PF05529">
    <property type="entry name" value="Bap31"/>
    <property type="match status" value="1"/>
</dbReference>
<evidence type="ECO:0000259" key="2">
    <source>
        <dbReference type="Pfam" id="PF05529"/>
    </source>
</evidence>
<accession>A0A8S4RV18</accession>
<gene>
    <name evidence="3" type="primary">jg12964</name>
    <name evidence="3" type="ORF">PAEG_LOCUS18706</name>
</gene>
<keyword evidence="1" id="KW-1133">Transmembrane helix</keyword>
<organism evidence="3 4">
    <name type="scientific">Pararge aegeria aegeria</name>
    <dbReference type="NCBI Taxonomy" id="348720"/>
    <lineage>
        <taxon>Eukaryota</taxon>
        <taxon>Metazoa</taxon>
        <taxon>Ecdysozoa</taxon>
        <taxon>Arthropoda</taxon>
        <taxon>Hexapoda</taxon>
        <taxon>Insecta</taxon>
        <taxon>Pterygota</taxon>
        <taxon>Neoptera</taxon>
        <taxon>Endopterygota</taxon>
        <taxon>Lepidoptera</taxon>
        <taxon>Glossata</taxon>
        <taxon>Ditrysia</taxon>
        <taxon>Papilionoidea</taxon>
        <taxon>Nymphalidae</taxon>
        <taxon>Satyrinae</taxon>
        <taxon>Satyrini</taxon>
        <taxon>Parargina</taxon>
        <taxon>Pararge</taxon>
    </lineage>
</organism>
<feature type="transmembrane region" description="Helical" evidence="1">
    <location>
        <begin position="46"/>
        <end position="67"/>
    </location>
</feature>
<feature type="transmembrane region" description="Helical" evidence="1">
    <location>
        <begin position="6"/>
        <end position="26"/>
    </location>
</feature>
<keyword evidence="1" id="KW-0472">Membrane</keyword>
<dbReference type="OrthoDB" id="7460530at2759"/>
<proteinExistence type="predicted"/>
<dbReference type="AlphaFoldDB" id="A0A8S4RV18"/>
<evidence type="ECO:0000256" key="1">
    <source>
        <dbReference type="SAM" id="Phobius"/>
    </source>
</evidence>
<comment type="caution">
    <text evidence="3">The sequence shown here is derived from an EMBL/GenBank/DDBJ whole genome shotgun (WGS) entry which is preliminary data.</text>
</comment>
<evidence type="ECO:0000313" key="4">
    <source>
        <dbReference type="Proteomes" id="UP000838756"/>
    </source>
</evidence>
<keyword evidence="1" id="KW-0812">Transmembrane</keyword>